<dbReference type="Pfam" id="PF19939">
    <property type="entry name" value="DUF6401"/>
    <property type="match status" value="1"/>
</dbReference>
<dbReference type="EMBL" id="JAAXLA010000115">
    <property type="protein sequence ID" value="NMI02018.1"/>
    <property type="molecule type" value="Genomic_DNA"/>
</dbReference>
<dbReference type="RefSeq" id="WP_169385525.1">
    <property type="nucleotide sequence ID" value="NZ_JAAXLA010000115.1"/>
</dbReference>
<keyword evidence="2" id="KW-1185">Reference proteome</keyword>
<name>A0ABX1SME8_9PSEU</name>
<dbReference type="InterPro" id="IPR045647">
    <property type="entry name" value="DUF6401"/>
</dbReference>
<proteinExistence type="predicted"/>
<evidence type="ECO:0000313" key="2">
    <source>
        <dbReference type="Proteomes" id="UP000820669"/>
    </source>
</evidence>
<gene>
    <name evidence="1" type="ORF">HF526_32690</name>
</gene>
<accession>A0ABX1SME8</accession>
<organism evidence="1 2">
    <name type="scientific">Pseudonocardia acidicola</name>
    <dbReference type="NCBI Taxonomy" id="2724939"/>
    <lineage>
        <taxon>Bacteria</taxon>
        <taxon>Bacillati</taxon>
        <taxon>Actinomycetota</taxon>
        <taxon>Actinomycetes</taxon>
        <taxon>Pseudonocardiales</taxon>
        <taxon>Pseudonocardiaceae</taxon>
        <taxon>Pseudonocardia</taxon>
    </lineage>
</organism>
<evidence type="ECO:0000313" key="1">
    <source>
        <dbReference type="EMBL" id="NMI02018.1"/>
    </source>
</evidence>
<protein>
    <submittedName>
        <fullName evidence="1">Uncharacterized protein</fullName>
    </submittedName>
</protein>
<reference evidence="1 2" key="1">
    <citation type="submission" date="2020-04" db="EMBL/GenBank/DDBJ databases">
        <authorList>
            <person name="Klaysubun C."/>
            <person name="Duangmal K."/>
            <person name="Lipun K."/>
        </authorList>
    </citation>
    <scope>NUCLEOTIDE SEQUENCE [LARGE SCALE GENOMIC DNA]</scope>
    <source>
        <strain evidence="1 2">K10HN5</strain>
    </source>
</reference>
<dbReference type="Proteomes" id="UP000820669">
    <property type="component" value="Unassembled WGS sequence"/>
</dbReference>
<comment type="caution">
    <text evidence="1">The sequence shown here is derived from an EMBL/GenBank/DDBJ whole genome shotgun (WGS) entry which is preliminary data.</text>
</comment>
<sequence>MSVLRTALAEWSARRTLRRLIEQFGYGGLTAAAQLPGLAAAVDQHAAAVRELLRDTTPGRGATATLTGSASRTVRLAAYARSLVAEQCRGGGAVRTPQAGQWQHADWATLRLLAVCHLGRSVGRRGPA</sequence>